<dbReference type="AlphaFoldDB" id="A0A0G0DNV9"/>
<comment type="caution">
    <text evidence="1">The sequence shown here is derived from an EMBL/GenBank/DDBJ whole genome shotgun (WGS) entry which is preliminary data.</text>
</comment>
<accession>A0A0G0DNV9</accession>
<organism evidence="1 2">
    <name type="scientific">candidate division WS6 bacterium GW2011_GWC1_36_11</name>
    <dbReference type="NCBI Taxonomy" id="1619090"/>
    <lineage>
        <taxon>Bacteria</taxon>
        <taxon>Candidatus Dojkabacteria</taxon>
    </lineage>
</organism>
<sequence length="203" mass="23573">MKNFYIKLLTIIVLILSVIISVKSYYSYTQDKNFQIINKKQSLIIQLSNGEYLEMTSKNDHISDGKDVDTKPFESLTSIQKSSSFQNSISTINAYSENVQSNENSRVVKVNPIDQTRILVEISANTKYTYTENQKYNIQVDYSNKVTFNDNNKDIIFEDKGCTVTIPNTTIEYKISENSQSIIFSQKYQLLETFRFYIDIYCK</sequence>
<gene>
    <name evidence="1" type="ORF">UR96_C0043G0002</name>
</gene>
<proteinExistence type="predicted"/>
<reference evidence="1 2" key="1">
    <citation type="journal article" date="2015" name="Nature">
        <title>rRNA introns, odd ribosomes, and small enigmatic genomes across a large radiation of phyla.</title>
        <authorList>
            <person name="Brown C.T."/>
            <person name="Hug L.A."/>
            <person name="Thomas B.C."/>
            <person name="Sharon I."/>
            <person name="Castelle C.J."/>
            <person name="Singh A."/>
            <person name="Wilkins M.J."/>
            <person name="Williams K.H."/>
            <person name="Banfield J.F."/>
        </authorList>
    </citation>
    <scope>NUCLEOTIDE SEQUENCE [LARGE SCALE GENOMIC DNA]</scope>
</reference>
<evidence type="ECO:0000313" key="2">
    <source>
        <dbReference type="Proteomes" id="UP000034140"/>
    </source>
</evidence>
<name>A0A0G0DNV9_9BACT</name>
<protein>
    <submittedName>
        <fullName evidence="1">Uncharacterized protein</fullName>
    </submittedName>
</protein>
<evidence type="ECO:0000313" key="1">
    <source>
        <dbReference type="EMBL" id="KKP90641.1"/>
    </source>
</evidence>
<dbReference type="EMBL" id="LBRE01000043">
    <property type="protein sequence ID" value="KKP90641.1"/>
    <property type="molecule type" value="Genomic_DNA"/>
</dbReference>
<dbReference type="Proteomes" id="UP000034140">
    <property type="component" value="Unassembled WGS sequence"/>
</dbReference>